<dbReference type="HOGENOM" id="CLU_000604_8_9_3"/>
<dbReference type="AlphaFoldDB" id="K9P700"/>
<comment type="subcellular location">
    <subcellularLocation>
        <location evidence="1">Cell membrane</location>
        <topology evidence="1">Multi-pass membrane protein</topology>
    </subcellularLocation>
</comment>
<dbReference type="PANTHER" id="PTHR43738:SF1">
    <property type="entry name" value="HEMIN TRANSPORT SYSTEM PERMEASE PROTEIN HRTB-RELATED"/>
    <property type="match status" value="1"/>
</dbReference>
<dbReference type="OrthoDB" id="180999at2"/>
<dbReference type="NCBIfam" id="TIGR01185">
    <property type="entry name" value="devC"/>
    <property type="match status" value="1"/>
</dbReference>
<dbReference type="InterPro" id="IPR003838">
    <property type="entry name" value="ABC3_permease_C"/>
</dbReference>
<dbReference type="RefSeq" id="WP_015108959.1">
    <property type="nucleotide sequence ID" value="NC_019675.1"/>
</dbReference>
<keyword evidence="6 7" id="KW-0472">Membrane</keyword>
<dbReference type="PANTHER" id="PTHR43738">
    <property type="entry name" value="ABC TRANSPORTER, MEMBRANE PROTEIN"/>
    <property type="match status" value="1"/>
</dbReference>
<evidence type="ECO:0000256" key="2">
    <source>
        <dbReference type="ARBA" id="ARBA00022448"/>
    </source>
</evidence>
<feature type="transmembrane region" description="Helical" evidence="7">
    <location>
        <begin position="276"/>
        <end position="299"/>
    </location>
</feature>
<dbReference type="STRING" id="292564.Cyagr_1330"/>
<evidence type="ECO:0000313" key="9">
    <source>
        <dbReference type="EMBL" id="AFY28506.1"/>
    </source>
</evidence>
<dbReference type="EMBL" id="CP003495">
    <property type="protein sequence ID" value="AFY28506.1"/>
    <property type="molecule type" value="Genomic_DNA"/>
</dbReference>
<feature type="transmembrane region" description="Helical" evidence="7">
    <location>
        <begin position="363"/>
        <end position="384"/>
    </location>
</feature>
<dbReference type="PIRSF" id="PIRSF031773">
    <property type="entry name" value="DevC"/>
    <property type="match status" value="1"/>
</dbReference>
<evidence type="ECO:0000256" key="7">
    <source>
        <dbReference type="SAM" id="Phobius"/>
    </source>
</evidence>
<evidence type="ECO:0000256" key="5">
    <source>
        <dbReference type="ARBA" id="ARBA00022989"/>
    </source>
</evidence>
<gene>
    <name evidence="9" type="ordered locus">Cyagr_1330</name>
</gene>
<dbReference type="InterPro" id="IPR051125">
    <property type="entry name" value="ABC-4/HrtB_transporter"/>
</dbReference>
<dbReference type="KEGG" id="cgc:Cyagr_1330"/>
<accession>K9P700</accession>
<dbReference type="Pfam" id="PF02687">
    <property type="entry name" value="FtsX"/>
    <property type="match status" value="1"/>
</dbReference>
<reference evidence="10" key="1">
    <citation type="journal article" date="2013" name="Proc. Natl. Acad. Sci. U.S.A.">
        <title>Improving the coverage of the cyanobacterial phylum using diversity-driven genome sequencing.</title>
        <authorList>
            <person name="Shih P.M."/>
            <person name="Wu D."/>
            <person name="Latifi A."/>
            <person name="Axen S.D."/>
            <person name="Fewer D.P."/>
            <person name="Talla E."/>
            <person name="Calteau A."/>
            <person name="Cai F."/>
            <person name="Tandeau de Marsac N."/>
            <person name="Rippka R."/>
            <person name="Herdman M."/>
            <person name="Sivonen K."/>
            <person name="Coursin T."/>
            <person name="Laurent T."/>
            <person name="Goodwin L."/>
            <person name="Nolan M."/>
            <person name="Davenport K.W."/>
            <person name="Han C.S."/>
            <person name="Rubin E.M."/>
            <person name="Eisen J.A."/>
            <person name="Woyke T."/>
            <person name="Gugger M."/>
            <person name="Kerfeld C.A."/>
        </authorList>
    </citation>
    <scope>NUCLEOTIDE SEQUENCE [LARGE SCALE GENOMIC DNA]</scope>
    <source>
        <strain evidence="10">ATCC 27147 / PCC 6307</strain>
    </source>
</reference>
<keyword evidence="5 7" id="KW-1133">Transmembrane helix</keyword>
<dbReference type="GO" id="GO:0005886">
    <property type="term" value="C:plasma membrane"/>
    <property type="evidence" value="ECO:0007669"/>
    <property type="project" value="UniProtKB-SubCell"/>
</dbReference>
<feature type="transmembrane region" description="Helical" evidence="7">
    <location>
        <begin position="320"/>
        <end position="343"/>
    </location>
</feature>
<evidence type="ECO:0000256" key="1">
    <source>
        <dbReference type="ARBA" id="ARBA00004651"/>
    </source>
</evidence>
<keyword evidence="3" id="KW-1003">Cell membrane</keyword>
<evidence type="ECO:0000256" key="4">
    <source>
        <dbReference type="ARBA" id="ARBA00022692"/>
    </source>
</evidence>
<keyword evidence="4 7" id="KW-0812">Transmembrane</keyword>
<dbReference type="Proteomes" id="UP000010388">
    <property type="component" value="Chromosome"/>
</dbReference>
<dbReference type="InterPro" id="IPR005891">
    <property type="entry name" value="DevC"/>
</dbReference>
<feature type="domain" description="ABC3 transporter permease C-terminal" evidence="8">
    <location>
        <begin position="283"/>
        <end position="388"/>
    </location>
</feature>
<evidence type="ECO:0000256" key="6">
    <source>
        <dbReference type="ARBA" id="ARBA00023136"/>
    </source>
</evidence>
<organism evidence="9 10">
    <name type="scientific">Cyanobium gracile (strain ATCC 27147 / PCC 6307)</name>
    <dbReference type="NCBI Taxonomy" id="292564"/>
    <lineage>
        <taxon>Bacteria</taxon>
        <taxon>Bacillati</taxon>
        <taxon>Cyanobacteriota</taxon>
        <taxon>Cyanophyceae</taxon>
        <taxon>Synechococcales</taxon>
        <taxon>Prochlorococcaceae</taxon>
        <taxon>Cyanobium</taxon>
    </lineage>
</organism>
<name>K9P700_CYAGP</name>
<protein>
    <submittedName>
        <fullName evidence="9">DevC protein</fullName>
    </submittedName>
</protein>
<proteinExistence type="predicted"/>
<evidence type="ECO:0000259" key="8">
    <source>
        <dbReference type="Pfam" id="PF02687"/>
    </source>
</evidence>
<evidence type="ECO:0000313" key="10">
    <source>
        <dbReference type="Proteomes" id="UP000010388"/>
    </source>
</evidence>
<keyword evidence="2" id="KW-0813">Transport</keyword>
<sequence length="397" mass="43419">MTLRSRLADLARRGGQRIPLGWRQLRHDRGRLAVAVAGITFADVLMFTQLGFQAALYDANTQLNRALAADLVLLSPKAQNLQSLSTFPRRRLLQARDVPGVADGQGLYLQNLTWRNPQTLQNATVQVLGMDPDARVLNLPELNRQRDRLKQPDTVLFDRLARGPYDQTIARLEQGQSVSTEAERRSLTIAGLFSLGASFGADATLVMGDQSLLRLFPLRDPGSLSLGLLRLQPGVDPQRAAAAVERYLPEDVRVLTLAEYVRFEENYWRTASPIGVIFGLGTAMAFLVGVVIVFQVLTTDVNAHLGEYATFRAMGFRQRYLLLVVVEQALVLAALGFLPGVALQLGLYALAARATSLPIAMTASRALLVFGLTLLMCLASGAIASRRLQAADPAELF</sequence>
<evidence type="ECO:0000256" key="3">
    <source>
        <dbReference type="ARBA" id="ARBA00022475"/>
    </source>
</evidence>
<dbReference type="eggNOG" id="COG0577">
    <property type="taxonomic scope" value="Bacteria"/>
</dbReference>